<reference evidence="1 2" key="1">
    <citation type="submission" date="2019-05" db="EMBL/GenBank/DDBJ databases">
        <title>Another draft genome of Portunus trituberculatus and its Hox gene families provides insights of decapod evolution.</title>
        <authorList>
            <person name="Jeong J.-H."/>
            <person name="Song I."/>
            <person name="Kim S."/>
            <person name="Choi T."/>
            <person name="Kim D."/>
            <person name="Ryu S."/>
            <person name="Kim W."/>
        </authorList>
    </citation>
    <scope>NUCLEOTIDE SEQUENCE [LARGE SCALE GENOMIC DNA]</scope>
    <source>
        <tissue evidence="1">Muscle</tissue>
    </source>
</reference>
<organism evidence="1 2">
    <name type="scientific">Portunus trituberculatus</name>
    <name type="common">Swimming crab</name>
    <name type="synonym">Neptunus trituberculatus</name>
    <dbReference type="NCBI Taxonomy" id="210409"/>
    <lineage>
        <taxon>Eukaryota</taxon>
        <taxon>Metazoa</taxon>
        <taxon>Ecdysozoa</taxon>
        <taxon>Arthropoda</taxon>
        <taxon>Crustacea</taxon>
        <taxon>Multicrustacea</taxon>
        <taxon>Malacostraca</taxon>
        <taxon>Eumalacostraca</taxon>
        <taxon>Eucarida</taxon>
        <taxon>Decapoda</taxon>
        <taxon>Pleocyemata</taxon>
        <taxon>Brachyura</taxon>
        <taxon>Eubrachyura</taxon>
        <taxon>Portunoidea</taxon>
        <taxon>Portunidae</taxon>
        <taxon>Portuninae</taxon>
        <taxon>Portunus</taxon>
    </lineage>
</organism>
<dbReference type="AlphaFoldDB" id="A0A5B7EV24"/>
<comment type="caution">
    <text evidence="1">The sequence shown here is derived from an EMBL/GenBank/DDBJ whole genome shotgun (WGS) entry which is preliminary data.</text>
</comment>
<keyword evidence="2" id="KW-1185">Reference proteome</keyword>
<dbReference type="Proteomes" id="UP000324222">
    <property type="component" value="Unassembled WGS sequence"/>
</dbReference>
<evidence type="ECO:0000313" key="1">
    <source>
        <dbReference type="EMBL" id="MPC37046.1"/>
    </source>
</evidence>
<accession>A0A5B7EV24</accession>
<evidence type="ECO:0000313" key="2">
    <source>
        <dbReference type="Proteomes" id="UP000324222"/>
    </source>
</evidence>
<gene>
    <name evidence="1" type="ORF">E2C01_030519</name>
</gene>
<dbReference type="EMBL" id="VSRR010003670">
    <property type="protein sequence ID" value="MPC37046.1"/>
    <property type="molecule type" value="Genomic_DNA"/>
</dbReference>
<sequence length="67" mass="7222">MDVLGKYSGCQADSRSFSRLFYQDASLIPAWGGVAGAARAWVARAGWAGAVITGGKREKWGEIREEC</sequence>
<proteinExistence type="predicted"/>
<name>A0A5B7EV24_PORTR</name>
<protein>
    <submittedName>
        <fullName evidence="1">Uncharacterized protein</fullName>
    </submittedName>
</protein>